<accession>A0A1Y3BCY7</accession>
<dbReference type="OrthoDB" id="10428765at2759"/>
<organism evidence="1 2">
    <name type="scientific">Euroglyphus maynei</name>
    <name type="common">Mayne's house dust mite</name>
    <dbReference type="NCBI Taxonomy" id="6958"/>
    <lineage>
        <taxon>Eukaryota</taxon>
        <taxon>Metazoa</taxon>
        <taxon>Ecdysozoa</taxon>
        <taxon>Arthropoda</taxon>
        <taxon>Chelicerata</taxon>
        <taxon>Arachnida</taxon>
        <taxon>Acari</taxon>
        <taxon>Acariformes</taxon>
        <taxon>Sarcoptiformes</taxon>
        <taxon>Astigmata</taxon>
        <taxon>Psoroptidia</taxon>
        <taxon>Analgoidea</taxon>
        <taxon>Pyroglyphidae</taxon>
        <taxon>Pyroglyphinae</taxon>
        <taxon>Euroglyphus</taxon>
    </lineage>
</organism>
<dbReference type="InterPro" id="IPR036116">
    <property type="entry name" value="FN3_sf"/>
</dbReference>
<dbReference type="Proteomes" id="UP000194236">
    <property type="component" value="Unassembled WGS sequence"/>
</dbReference>
<evidence type="ECO:0000313" key="2">
    <source>
        <dbReference type="Proteomes" id="UP000194236"/>
    </source>
</evidence>
<reference evidence="1 2" key="1">
    <citation type="submission" date="2017-03" db="EMBL/GenBank/DDBJ databases">
        <title>Genome Survey of Euroglyphus maynei.</title>
        <authorList>
            <person name="Arlian L.G."/>
            <person name="Morgan M.S."/>
            <person name="Rider S.D."/>
        </authorList>
    </citation>
    <scope>NUCLEOTIDE SEQUENCE [LARGE SCALE GENOMIC DNA]</scope>
    <source>
        <strain evidence="1">Arlian Lab</strain>
        <tissue evidence="1">Whole body</tissue>
    </source>
</reference>
<name>A0A1Y3BCY7_EURMA</name>
<sequence>MVVQTREIFSPVKDIIKISITDTMATFELHCSMHINVDGCRFILFKDDDGGKFIKSEIQLQPKRSYQLYTFENLEPKHWYRITKMIDDNVIESGRFQTRMSPPSVPQIRELFCLNGDELLVRWSFYEESGEEYSFLIEWWPNIDSNHSSSTIVTIHNGTQDYMIDPYVSCCFLSNNF</sequence>
<protein>
    <submittedName>
        <fullName evidence="1">Uncharacterized protein</fullName>
    </submittedName>
</protein>
<proteinExistence type="predicted"/>
<dbReference type="EMBL" id="MUJZ01032629">
    <property type="protein sequence ID" value="OTF77426.1"/>
    <property type="molecule type" value="Genomic_DNA"/>
</dbReference>
<keyword evidence="2" id="KW-1185">Reference proteome</keyword>
<dbReference type="SUPFAM" id="SSF49265">
    <property type="entry name" value="Fibronectin type III"/>
    <property type="match status" value="1"/>
</dbReference>
<comment type="caution">
    <text evidence="1">The sequence shown here is derived from an EMBL/GenBank/DDBJ whole genome shotgun (WGS) entry which is preliminary data.</text>
</comment>
<gene>
    <name evidence="1" type="ORF">BLA29_008121</name>
</gene>
<evidence type="ECO:0000313" key="1">
    <source>
        <dbReference type="EMBL" id="OTF77426.1"/>
    </source>
</evidence>
<dbReference type="AlphaFoldDB" id="A0A1Y3BCY7"/>